<evidence type="ECO:0000256" key="3">
    <source>
        <dbReference type="SAM" id="SignalP"/>
    </source>
</evidence>
<evidence type="ECO:0000256" key="1">
    <source>
        <dbReference type="ARBA" id="ARBA00022801"/>
    </source>
</evidence>
<dbReference type="RefSeq" id="WP_076473372.1">
    <property type="nucleotide sequence ID" value="NZ_FTNF01000023.1"/>
</dbReference>
<dbReference type="Pfam" id="PF04203">
    <property type="entry name" value="Sortase"/>
    <property type="match status" value="1"/>
</dbReference>
<feature type="region of interest" description="Disordered" evidence="2">
    <location>
        <begin position="41"/>
        <end position="97"/>
    </location>
</feature>
<dbReference type="EMBL" id="FTNF01000023">
    <property type="protein sequence ID" value="SIR86874.1"/>
    <property type="molecule type" value="Genomic_DNA"/>
</dbReference>
<keyword evidence="1" id="KW-0378">Hydrolase</keyword>
<dbReference type="CDD" id="cd05829">
    <property type="entry name" value="Sortase_F"/>
    <property type="match status" value="1"/>
</dbReference>
<name>A0A1N7EFQ9_9ACTN</name>
<dbReference type="Gene3D" id="2.40.260.10">
    <property type="entry name" value="Sortase"/>
    <property type="match status" value="1"/>
</dbReference>
<proteinExistence type="predicted"/>
<feature type="chain" id="PRO_5013065955" evidence="3">
    <location>
        <begin position="40"/>
        <end position="230"/>
    </location>
</feature>
<protein>
    <submittedName>
        <fullName evidence="4">Sortase family protein</fullName>
    </submittedName>
</protein>
<evidence type="ECO:0000313" key="4">
    <source>
        <dbReference type="EMBL" id="SIR86874.1"/>
    </source>
</evidence>
<feature type="compositionally biased region" description="Polar residues" evidence="2">
    <location>
        <begin position="50"/>
        <end position="68"/>
    </location>
</feature>
<dbReference type="STRING" id="1198245.SAMN05444858_12326"/>
<feature type="signal peptide" evidence="3">
    <location>
        <begin position="1"/>
        <end position="39"/>
    </location>
</feature>
<dbReference type="SUPFAM" id="SSF63817">
    <property type="entry name" value="Sortase"/>
    <property type="match status" value="1"/>
</dbReference>
<organism evidence="4 5">
    <name type="scientific">Micromonospora avicenniae</name>
    <dbReference type="NCBI Taxonomy" id="1198245"/>
    <lineage>
        <taxon>Bacteria</taxon>
        <taxon>Bacillati</taxon>
        <taxon>Actinomycetota</taxon>
        <taxon>Actinomycetes</taxon>
        <taxon>Micromonosporales</taxon>
        <taxon>Micromonosporaceae</taxon>
        <taxon>Micromonospora</taxon>
    </lineage>
</organism>
<dbReference type="InterPro" id="IPR042001">
    <property type="entry name" value="Sortase_F"/>
</dbReference>
<dbReference type="InterPro" id="IPR023365">
    <property type="entry name" value="Sortase_dom-sf"/>
</dbReference>
<keyword evidence="3" id="KW-0732">Signal</keyword>
<gene>
    <name evidence="4" type="ORF">SAMN05444858_12326</name>
</gene>
<dbReference type="OrthoDB" id="525039at2"/>
<accession>A0A1N7EFQ9</accession>
<dbReference type="InterPro" id="IPR005754">
    <property type="entry name" value="Sortase"/>
</dbReference>
<dbReference type="GO" id="GO:0016787">
    <property type="term" value="F:hydrolase activity"/>
    <property type="evidence" value="ECO:0007669"/>
    <property type="project" value="UniProtKB-KW"/>
</dbReference>
<reference evidence="4 5" key="1">
    <citation type="submission" date="2017-01" db="EMBL/GenBank/DDBJ databases">
        <authorList>
            <person name="Mah S.A."/>
            <person name="Swanson W.J."/>
            <person name="Moy G.W."/>
            <person name="Vacquier V.D."/>
        </authorList>
    </citation>
    <scope>NUCLEOTIDE SEQUENCE [LARGE SCALE GENOMIC DNA]</scope>
    <source>
        <strain evidence="4 5">DSM 45758</strain>
    </source>
</reference>
<dbReference type="AlphaFoldDB" id="A0A1N7EFQ9"/>
<sequence length="230" mass="24266">MNSRLNWSRRTARRGHAPAAAVVLTAAVLSLALSHHAPAADPVTPHAVATPNSPSVRPQEPPATTESAAGNGIATADNRPSKPSQLDGPAVRLPQGGTARLVRRDVDPDGTLPVPDSVGEAAWWGVSLDAGSGAAVLAGHVDWQSASGPFAELWRAEPGESIDVVDEHGQTRRYRIGEVHTLSKDDLPQRAPTLFGEEGPHRVVLVTCGGRWLGGKIGYEFNRIVTAYPN</sequence>
<evidence type="ECO:0000256" key="2">
    <source>
        <dbReference type="SAM" id="MobiDB-lite"/>
    </source>
</evidence>
<keyword evidence="5" id="KW-1185">Reference proteome</keyword>
<evidence type="ECO:0000313" key="5">
    <source>
        <dbReference type="Proteomes" id="UP000186004"/>
    </source>
</evidence>
<dbReference type="Proteomes" id="UP000186004">
    <property type="component" value="Unassembled WGS sequence"/>
</dbReference>